<dbReference type="GO" id="GO:0008381">
    <property type="term" value="F:mechanosensitive monoatomic ion channel activity"/>
    <property type="evidence" value="ECO:0007669"/>
    <property type="project" value="InterPro"/>
</dbReference>
<organism evidence="7 8">
    <name type="scientific">Flavobacterium psychrolimnae</name>
    <dbReference type="NCBI Taxonomy" id="249351"/>
    <lineage>
        <taxon>Bacteria</taxon>
        <taxon>Pseudomonadati</taxon>
        <taxon>Bacteroidota</taxon>
        <taxon>Flavobacteriia</taxon>
        <taxon>Flavobacteriales</taxon>
        <taxon>Flavobacteriaceae</taxon>
        <taxon>Flavobacterium</taxon>
    </lineage>
</organism>
<comment type="caution">
    <text evidence="7">The sequence shown here is derived from an EMBL/GenBank/DDBJ whole genome shotgun (WGS) entry which is preliminary data.</text>
</comment>
<keyword evidence="8" id="KW-1185">Reference proteome</keyword>
<dbReference type="Gene3D" id="2.30.30.60">
    <property type="match status" value="1"/>
</dbReference>
<dbReference type="InterPro" id="IPR006685">
    <property type="entry name" value="MscS_channel_2nd"/>
</dbReference>
<evidence type="ECO:0000256" key="2">
    <source>
        <dbReference type="ARBA" id="ARBA00022692"/>
    </source>
</evidence>
<comment type="subcellular location">
    <subcellularLocation>
        <location evidence="1">Membrane</location>
    </subcellularLocation>
</comment>
<protein>
    <submittedName>
        <fullName evidence="7">Mechanosensitive ion channel protein MscS</fullName>
    </submittedName>
</protein>
<dbReference type="RefSeq" id="WP_099715220.1">
    <property type="nucleotide sequence ID" value="NZ_QNUX01000018.1"/>
</dbReference>
<feature type="transmembrane region" description="Helical" evidence="5">
    <location>
        <begin position="6"/>
        <end position="29"/>
    </location>
</feature>
<dbReference type="InterPro" id="IPR023408">
    <property type="entry name" value="MscS_beta-dom_sf"/>
</dbReference>
<dbReference type="PANTHER" id="PTHR30221:SF8">
    <property type="entry name" value="SMALL-CONDUCTANCE MECHANOSENSITIVE CHANNEL"/>
    <property type="match status" value="1"/>
</dbReference>
<dbReference type="GO" id="GO:0016020">
    <property type="term" value="C:membrane"/>
    <property type="evidence" value="ECO:0007669"/>
    <property type="project" value="UniProtKB-SubCell"/>
</dbReference>
<keyword evidence="3 5" id="KW-1133">Transmembrane helix</keyword>
<feature type="transmembrane region" description="Helical" evidence="5">
    <location>
        <begin position="73"/>
        <end position="106"/>
    </location>
</feature>
<dbReference type="OrthoDB" id="5705501at2"/>
<gene>
    <name evidence="7" type="ORF">DR980_15320</name>
</gene>
<name>A0A366AVV7_9FLAO</name>
<evidence type="ECO:0000256" key="4">
    <source>
        <dbReference type="ARBA" id="ARBA00023136"/>
    </source>
</evidence>
<evidence type="ECO:0000256" key="1">
    <source>
        <dbReference type="ARBA" id="ARBA00004370"/>
    </source>
</evidence>
<dbReference type="InterPro" id="IPR045275">
    <property type="entry name" value="MscS_archaea/bacteria_type"/>
</dbReference>
<evidence type="ECO:0000256" key="3">
    <source>
        <dbReference type="ARBA" id="ARBA00022989"/>
    </source>
</evidence>
<dbReference type="SUPFAM" id="SSF50182">
    <property type="entry name" value="Sm-like ribonucleoproteins"/>
    <property type="match status" value="1"/>
</dbReference>
<dbReference type="EMBL" id="QNUX01000018">
    <property type="protein sequence ID" value="RBN49015.1"/>
    <property type="molecule type" value="Genomic_DNA"/>
</dbReference>
<dbReference type="Proteomes" id="UP000253676">
    <property type="component" value="Unassembled WGS sequence"/>
</dbReference>
<proteinExistence type="predicted"/>
<dbReference type="InterPro" id="IPR010920">
    <property type="entry name" value="LSM_dom_sf"/>
</dbReference>
<keyword evidence="2 5" id="KW-0812">Transmembrane</keyword>
<evidence type="ECO:0000313" key="8">
    <source>
        <dbReference type="Proteomes" id="UP000253676"/>
    </source>
</evidence>
<feature type="domain" description="Mechanosensitive ion channel MscS" evidence="6">
    <location>
        <begin position="94"/>
        <end position="159"/>
    </location>
</feature>
<evidence type="ECO:0000259" key="6">
    <source>
        <dbReference type="Pfam" id="PF00924"/>
    </source>
</evidence>
<evidence type="ECO:0000313" key="7">
    <source>
        <dbReference type="EMBL" id="RBN49015.1"/>
    </source>
</evidence>
<dbReference type="AlphaFoldDB" id="A0A366AVV7"/>
<feature type="transmembrane region" description="Helical" evidence="5">
    <location>
        <begin position="49"/>
        <end position="67"/>
    </location>
</feature>
<dbReference type="PANTHER" id="PTHR30221">
    <property type="entry name" value="SMALL-CONDUCTANCE MECHANOSENSITIVE CHANNEL"/>
    <property type="match status" value="1"/>
</dbReference>
<dbReference type="Pfam" id="PF00924">
    <property type="entry name" value="MS_channel_2nd"/>
    <property type="match status" value="1"/>
</dbReference>
<keyword evidence="4 5" id="KW-0472">Membrane</keyword>
<accession>A0A366AVV7</accession>
<sequence length="172" mass="19500">METYKIQIIETIIAVISFFAVKIILMYFVKLTIKNSYFKNAEQNDVLKVIRLILMVVLCIIIVAIWSVKQENILIFASSLLTVFGVALFAEMSILTNITACLILFFQHPIKVGDTIAITFEGKETEGELIDITYFFIFIKTPNRGVLTIPNALLLKSSFLVVEKSIKNEVNK</sequence>
<evidence type="ECO:0000256" key="5">
    <source>
        <dbReference type="SAM" id="Phobius"/>
    </source>
</evidence>
<reference evidence="7 8" key="1">
    <citation type="submission" date="2018-07" db="EMBL/GenBank/DDBJ databases">
        <title>Complete genome sequence of Flavobacterium psychrolimnae LMG 22018.</title>
        <authorList>
            <person name="Kim D.-U."/>
        </authorList>
    </citation>
    <scope>NUCLEOTIDE SEQUENCE [LARGE SCALE GENOMIC DNA]</scope>
    <source>
        <strain evidence="7 8">LMG 22018</strain>
    </source>
</reference>